<organism evidence="5 6">
    <name type="scientific">Bacillus changyiensis</name>
    <dbReference type="NCBI Taxonomy" id="3004103"/>
    <lineage>
        <taxon>Bacteria</taxon>
        <taxon>Bacillati</taxon>
        <taxon>Bacillota</taxon>
        <taxon>Bacilli</taxon>
        <taxon>Bacillales</taxon>
        <taxon>Bacillaceae</taxon>
        <taxon>Bacillus</taxon>
    </lineage>
</organism>
<dbReference type="InterPro" id="IPR051312">
    <property type="entry name" value="Diverse_Substr_Oxidored"/>
</dbReference>
<dbReference type="RefSeq" id="WP_271341369.1">
    <property type="nucleotide sequence ID" value="NZ_JAQKAB010000008.1"/>
</dbReference>
<evidence type="ECO:0000313" key="6">
    <source>
        <dbReference type="Proteomes" id="UP001211894"/>
    </source>
</evidence>
<dbReference type="EMBL" id="JAQKAB010000008">
    <property type="protein sequence ID" value="MDA7027532.1"/>
    <property type="molecule type" value="Genomic_DNA"/>
</dbReference>
<reference evidence="5 6" key="1">
    <citation type="submission" date="2023-01" db="EMBL/GenBank/DDBJ databases">
        <title>Bacillus changyiensis sp. nov., isolated from a coastal deposit.</title>
        <authorList>
            <person name="Xiao G."/>
            <person name="Lai Q."/>
            <person name="Hu Z."/>
            <person name="Shao Z."/>
        </authorList>
    </citation>
    <scope>NUCLEOTIDE SEQUENCE [LARGE SCALE GENOMIC DNA]</scope>
    <source>
        <strain evidence="5 6">CLL-7-23</strain>
    </source>
</reference>
<dbReference type="InterPro" id="IPR016166">
    <property type="entry name" value="FAD-bd_PCMH"/>
</dbReference>
<dbReference type="InterPro" id="IPR002346">
    <property type="entry name" value="Mopterin_DH_FAD-bd"/>
</dbReference>
<evidence type="ECO:0000256" key="2">
    <source>
        <dbReference type="ARBA" id="ARBA00022827"/>
    </source>
</evidence>
<dbReference type="PROSITE" id="PS51387">
    <property type="entry name" value="FAD_PCMH"/>
    <property type="match status" value="1"/>
</dbReference>
<dbReference type="PANTHER" id="PTHR42659">
    <property type="entry name" value="XANTHINE DEHYDROGENASE SUBUNIT C-RELATED"/>
    <property type="match status" value="1"/>
</dbReference>
<dbReference type="Gene3D" id="3.30.390.50">
    <property type="entry name" value="CO dehydrogenase flavoprotein, C-terminal domain"/>
    <property type="match status" value="1"/>
</dbReference>
<evidence type="ECO:0000259" key="4">
    <source>
        <dbReference type="PROSITE" id="PS51387"/>
    </source>
</evidence>
<dbReference type="SUPFAM" id="SSF55447">
    <property type="entry name" value="CO dehydrogenase flavoprotein C-terminal domain-like"/>
    <property type="match status" value="1"/>
</dbReference>
<sequence>MILFDLEYYRPVSALEAIQLFNRLEREGKQPSYLSGGTEHASFGRSNKKDKKVIIDLKDIPECRALRSEDNHLVLGSALTLTELTENNDFPLLSKAAIEVADHMSRDKITLGGNICGQVFYREAVLPFLLTDSKVMTLSAKGTNYYSIHEVFNQKLHLKNGEMLMLLLTEKRYLKQPFASIKVREQWDKGYPLVTVSAIEVDGEIRVAFSGICPFPFRSKMIESALNNQQLSDEEKVHQALQHLPQPILDDIDYRKFVIHHTLLDILTMLRCH</sequence>
<dbReference type="Proteomes" id="UP001211894">
    <property type="component" value="Unassembled WGS sequence"/>
</dbReference>
<comment type="caution">
    <text evidence="5">The sequence shown here is derived from an EMBL/GenBank/DDBJ whole genome shotgun (WGS) entry which is preliminary data.</text>
</comment>
<accession>A0ABT4X854</accession>
<evidence type="ECO:0000256" key="3">
    <source>
        <dbReference type="ARBA" id="ARBA00023002"/>
    </source>
</evidence>
<dbReference type="InterPro" id="IPR036683">
    <property type="entry name" value="CO_DH_flav_C_dom_sf"/>
</dbReference>
<name>A0ABT4X854_9BACI</name>
<evidence type="ECO:0000313" key="5">
    <source>
        <dbReference type="EMBL" id="MDA7027532.1"/>
    </source>
</evidence>
<feature type="domain" description="FAD-binding PCMH-type" evidence="4">
    <location>
        <begin position="1"/>
        <end position="178"/>
    </location>
</feature>
<keyword evidence="2" id="KW-0274">FAD</keyword>
<dbReference type="InterPro" id="IPR005107">
    <property type="entry name" value="CO_DH_flav_C"/>
</dbReference>
<dbReference type="Gene3D" id="3.30.465.10">
    <property type="match status" value="1"/>
</dbReference>
<protein>
    <submittedName>
        <fullName evidence="5">FAD binding domain-containing protein</fullName>
    </submittedName>
</protein>
<dbReference type="Pfam" id="PF00941">
    <property type="entry name" value="FAD_binding_5"/>
    <property type="match status" value="1"/>
</dbReference>
<keyword evidence="3" id="KW-0560">Oxidoreductase</keyword>
<dbReference type="PANTHER" id="PTHR42659:SF2">
    <property type="entry name" value="XANTHINE DEHYDROGENASE SUBUNIT C-RELATED"/>
    <property type="match status" value="1"/>
</dbReference>
<dbReference type="InterPro" id="IPR036318">
    <property type="entry name" value="FAD-bd_PCMH-like_sf"/>
</dbReference>
<dbReference type="SUPFAM" id="SSF56176">
    <property type="entry name" value="FAD-binding/transporter-associated domain-like"/>
    <property type="match status" value="1"/>
</dbReference>
<gene>
    <name evidence="5" type="ORF">PJ311_13150</name>
</gene>
<dbReference type="InterPro" id="IPR016169">
    <property type="entry name" value="FAD-bd_PCMH_sub2"/>
</dbReference>
<keyword evidence="6" id="KW-1185">Reference proteome</keyword>
<keyword evidence="1" id="KW-0285">Flavoprotein</keyword>
<proteinExistence type="predicted"/>
<evidence type="ECO:0000256" key="1">
    <source>
        <dbReference type="ARBA" id="ARBA00022630"/>
    </source>
</evidence>
<dbReference type="SMART" id="SM01092">
    <property type="entry name" value="CO_deh_flav_C"/>
    <property type="match status" value="1"/>
</dbReference>